<accession>A0ABP1FFV9</accession>
<comment type="caution">
    <text evidence="8">The sequence shown here is derived from an EMBL/GenBank/DDBJ whole genome shotgun (WGS) entry which is preliminary data.</text>
</comment>
<evidence type="ECO:0000259" key="7">
    <source>
        <dbReference type="PROSITE" id="PS51032"/>
    </source>
</evidence>
<feature type="domain" description="AP2/ERF" evidence="7">
    <location>
        <begin position="390"/>
        <end position="446"/>
    </location>
</feature>
<feature type="domain" description="AP2/ERF" evidence="7">
    <location>
        <begin position="1073"/>
        <end position="1131"/>
    </location>
</feature>
<feature type="region of interest" description="Disordered" evidence="6">
    <location>
        <begin position="501"/>
        <end position="554"/>
    </location>
</feature>
<feature type="domain" description="AP2/ERF" evidence="7">
    <location>
        <begin position="1871"/>
        <end position="1929"/>
    </location>
</feature>
<evidence type="ECO:0000256" key="3">
    <source>
        <dbReference type="ARBA" id="ARBA00023125"/>
    </source>
</evidence>
<feature type="compositionally biased region" description="Polar residues" evidence="6">
    <location>
        <begin position="1164"/>
        <end position="1173"/>
    </location>
</feature>
<feature type="region of interest" description="Disordered" evidence="6">
    <location>
        <begin position="1373"/>
        <end position="1502"/>
    </location>
</feature>
<feature type="domain" description="AP2/ERF" evidence="7">
    <location>
        <begin position="1736"/>
        <end position="1794"/>
    </location>
</feature>
<reference evidence="8 9" key="1">
    <citation type="submission" date="2024-06" db="EMBL/GenBank/DDBJ databases">
        <authorList>
            <person name="Kraege A."/>
            <person name="Thomma B."/>
        </authorList>
    </citation>
    <scope>NUCLEOTIDE SEQUENCE [LARGE SCALE GENOMIC DNA]</scope>
</reference>
<feature type="domain" description="AP2/ERF" evidence="7">
    <location>
        <begin position="303"/>
        <end position="359"/>
    </location>
</feature>
<dbReference type="InterPro" id="IPR001471">
    <property type="entry name" value="AP2/ERF_dom"/>
</dbReference>
<dbReference type="Proteomes" id="UP001497392">
    <property type="component" value="Unassembled WGS sequence"/>
</dbReference>
<feature type="region of interest" description="Disordered" evidence="6">
    <location>
        <begin position="1164"/>
        <end position="1191"/>
    </location>
</feature>
<evidence type="ECO:0000256" key="2">
    <source>
        <dbReference type="ARBA" id="ARBA00023015"/>
    </source>
</evidence>
<dbReference type="InterPro" id="IPR036955">
    <property type="entry name" value="AP2/ERF_dom_sf"/>
</dbReference>
<feature type="compositionally biased region" description="Basic and acidic residues" evidence="6">
    <location>
        <begin position="509"/>
        <end position="520"/>
    </location>
</feature>
<feature type="compositionally biased region" description="Polar residues" evidence="6">
    <location>
        <begin position="695"/>
        <end position="713"/>
    </location>
</feature>
<dbReference type="PROSITE" id="PS51032">
    <property type="entry name" value="AP2_ERF"/>
    <property type="match status" value="11"/>
</dbReference>
<feature type="compositionally biased region" description="Basic and acidic residues" evidence="6">
    <location>
        <begin position="1990"/>
        <end position="2001"/>
    </location>
</feature>
<feature type="region of interest" description="Disordered" evidence="6">
    <location>
        <begin position="2101"/>
        <end position="2160"/>
    </location>
</feature>
<feature type="compositionally biased region" description="Basic and acidic residues" evidence="6">
    <location>
        <begin position="888"/>
        <end position="908"/>
    </location>
</feature>
<feature type="region of interest" description="Disordered" evidence="6">
    <location>
        <begin position="1223"/>
        <end position="1276"/>
    </location>
</feature>
<comment type="subcellular location">
    <subcellularLocation>
        <location evidence="1">Nucleus</location>
    </subcellularLocation>
</comment>
<gene>
    <name evidence="8" type="primary">g507</name>
    <name evidence="8" type="ORF">VP750_LOCUS444</name>
</gene>
<feature type="region of interest" description="Disordered" evidence="6">
    <location>
        <begin position="1043"/>
        <end position="1067"/>
    </location>
</feature>
<feature type="region of interest" description="Disordered" evidence="6">
    <location>
        <begin position="242"/>
        <end position="306"/>
    </location>
</feature>
<evidence type="ECO:0000256" key="4">
    <source>
        <dbReference type="ARBA" id="ARBA00023163"/>
    </source>
</evidence>
<feature type="domain" description="AP2/ERF" evidence="7">
    <location>
        <begin position="1288"/>
        <end position="1344"/>
    </location>
</feature>
<evidence type="ECO:0000256" key="6">
    <source>
        <dbReference type="SAM" id="MobiDB-lite"/>
    </source>
</evidence>
<evidence type="ECO:0000313" key="9">
    <source>
        <dbReference type="Proteomes" id="UP001497392"/>
    </source>
</evidence>
<feature type="region of interest" description="Disordered" evidence="6">
    <location>
        <begin position="695"/>
        <end position="860"/>
    </location>
</feature>
<dbReference type="InterPro" id="IPR016177">
    <property type="entry name" value="DNA-bd_dom_sf"/>
</dbReference>
<feature type="region of interest" description="Disordered" evidence="6">
    <location>
        <begin position="1963"/>
        <end position="2003"/>
    </location>
</feature>
<organism evidence="8 9">
    <name type="scientific">Coccomyxa viridis</name>
    <dbReference type="NCBI Taxonomy" id="1274662"/>
    <lineage>
        <taxon>Eukaryota</taxon>
        <taxon>Viridiplantae</taxon>
        <taxon>Chlorophyta</taxon>
        <taxon>core chlorophytes</taxon>
        <taxon>Trebouxiophyceae</taxon>
        <taxon>Trebouxiophyceae incertae sedis</taxon>
        <taxon>Coccomyxaceae</taxon>
        <taxon>Coccomyxa</taxon>
    </lineage>
</organism>
<feature type="compositionally biased region" description="Low complexity" evidence="6">
    <location>
        <begin position="1598"/>
        <end position="1614"/>
    </location>
</feature>
<dbReference type="EMBL" id="CAXHTA020000001">
    <property type="protein sequence ID" value="CAL5218785.1"/>
    <property type="molecule type" value="Genomic_DNA"/>
</dbReference>
<evidence type="ECO:0000256" key="5">
    <source>
        <dbReference type="ARBA" id="ARBA00023242"/>
    </source>
</evidence>
<feature type="domain" description="AP2/ERF" evidence="7">
    <location>
        <begin position="1501"/>
        <end position="1557"/>
    </location>
</feature>
<feature type="region of interest" description="Disordered" evidence="6">
    <location>
        <begin position="153"/>
        <end position="196"/>
    </location>
</feature>
<feature type="domain" description="AP2/ERF" evidence="7">
    <location>
        <begin position="193"/>
        <end position="247"/>
    </location>
</feature>
<dbReference type="CDD" id="cd00018">
    <property type="entry name" value="AP2"/>
    <property type="match status" value="4"/>
</dbReference>
<dbReference type="PANTHER" id="PTHR32467">
    <property type="entry name" value="AP2-LIKE ETHYLENE-RESPONSIVE TRANSCRIPTION FACTOR"/>
    <property type="match status" value="1"/>
</dbReference>
<feature type="region of interest" description="Disordered" evidence="6">
    <location>
        <begin position="39"/>
        <end position="113"/>
    </location>
</feature>
<evidence type="ECO:0000313" key="8">
    <source>
        <dbReference type="EMBL" id="CAL5218785.1"/>
    </source>
</evidence>
<feature type="domain" description="AP2/ERF" evidence="7">
    <location>
        <begin position="1639"/>
        <end position="1695"/>
    </location>
</feature>
<keyword evidence="9" id="KW-1185">Reference proteome</keyword>
<feature type="compositionally biased region" description="Basic residues" evidence="6">
    <location>
        <begin position="843"/>
        <end position="852"/>
    </location>
</feature>
<keyword evidence="2" id="KW-0805">Transcription regulation</keyword>
<dbReference type="SUPFAM" id="SSF54171">
    <property type="entry name" value="DNA-binding domain"/>
    <property type="match status" value="11"/>
</dbReference>
<keyword evidence="3" id="KW-0238">DNA-binding</keyword>
<feature type="domain" description="AP2/ERF" evidence="7">
    <location>
        <begin position="931"/>
        <end position="987"/>
    </location>
</feature>
<feature type="region of interest" description="Disordered" evidence="6">
    <location>
        <begin position="2185"/>
        <end position="2213"/>
    </location>
</feature>
<feature type="domain" description="AP2/ERF" evidence="7">
    <location>
        <begin position="631"/>
        <end position="687"/>
    </location>
</feature>
<feature type="region of interest" description="Disordered" evidence="6">
    <location>
        <begin position="586"/>
        <end position="634"/>
    </location>
</feature>
<keyword evidence="4" id="KW-0804">Transcription</keyword>
<feature type="compositionally biased region" description="Low complexity" evidence="6">
    <location>
        <begin position="2102"/>
        <end position="2118"/>
    </location>
</feature>
<proteinExistence type="predicted"/>
<name>A0ABP1FFV9_9CHLO</name>
<feature type="compositionally biased region" description="Low complexity" evidence="6">
    <location>
        <begin position="85"/>
        <end position="110"/>
    </location>
</feature>
<feature type="region of interest" description="Disordered" evidence="6">
    <location>
        <begin position="877"/>
        <end position="929"/>
    </location>
</feature>
<dbReference type="Gene3D" id="3.30.730.10">
    <property type="entry name" value="AP2/ERF domain"/>
    <property type="match status" value="11"/>
</dbReference>
<sequence>MASGLPVSPFAAAPQASLSNLGWGIEWSSAEGRWVAAAQPGAKLQPDAGEAALVAERQPQDDQNGGLAEAVSAAGDSLAQLERVGSAGEPSAASEAGHAYQHAGAGAAPASELPVQPAKPIEGVLFRQHSAASEAGPASDEAMLPHALGGATRQQLGSAAPGTLSRKNSSCLEGGTGPDSGPAQRSASGGPSKYRGVIWHKSNSKWEARIYDSGKQRFLGYYTSEEEAARVYDDAAAKMTGRPVNFPNDHKAPPLEESLSRANSASDEPLDQEGLALRVSTRGQARKKSSTDSPPPAAKGSSKYRGVSWNSNCNKWRAQVWKGNDVRHLGYFDDEMEAAKAYDKAAVELRGLAAPTNFDTDLLSEVAAAGKLAAGLPAATQEEMDRVDSYFLGVSWDDGKSCWKAEIWDGNAYTLLGHFDTEDGAARAYDRACLKLHAAEANTNYPPEDYEGELAATALLSAVPLSAAAAPGASDVGIPDDEEDARRSELELSAMHALASISSDEAESYDSKEEASAAERRHARSVPEGVARHLSNPTPEGPANAPPTLRPAMSDPIERSALGLRRRKSTRISDADAATAAAALAGLTGKPAPRSSRSMSPDQSMSAGTSVGRRNSGRSGPVASDQAKSSAYKGVSWHKHSQKWYAYIQSGGKMRGLGYFDSQADAAKAYDAEARKVHGKKAVVNFRVSSGEIQWQPRNKRGMSNSSAETSCPSFGASPEASEQSGSAGPRMRTGQRNPSRASSGRSERARSATPAQDVPTASDTLSAEDKPAQGKPQARSRLAAESGFARMSTQRPASATGEKPPVPSLAPLNMANIPPFQADRDGEGSPTESCMSMDSIPMRKRSRKPKHVYNAANVAPPQAPWKSSIYKPVKKDPQEAAKALPADLDKPMVLRSKDGARGKRSRTELSPPAPATTSGTEPEGREPRTLFKGVSRLEKERKWVARVWVDSKQRTLGRYDSDVAAAQAYDRAVLRMKGADAATNFPASMYVDLDNAEPSGPLQTADASCTISLPDTGVSGESEHPSPSRPCNAPLPLFKGRAGAQLSPRGANPSAEPEGVGIDVPGTKTTSQYRGVSWNKAIGQWMAVVWNFQERKTQIVGNYATEIEAAKAYDRAVKLNGGAIHQLNFPFSPELETVSDTTNPDAAAGVPMTVLSALQDLSQHAAASQPNQGPGAGQGDQIGPPGQLTSANAYDQLASILRANPDASPLIAQALQNMQNSASARQGSFTEVSQDAAQGRRGHSEPVQHPLAADARPPSTRPMPYQRPSRDGLTRNRVQAAMKNSSRFRGVSLNKASRKWEARIRESGKNHYLGSFTDEEMAARAFDSAAIAMRGPQAVCNFPREGSSVKVHTFGHAPSRQIMVRASPDEPYHAVSPRAQSAAPPPAGLPRGVQQLPAVEPSPTKLVHYDKGSGMWLTDPAGVEADSEGSQEPRGPTLGNGLPSSTIPGGVERRAPSLADLGNEDIPKERRSPLQRMSSGQGEPDEARLPGPGPGRRSSKYKGVSWAEASLKWRTQIWTGTKVQYIGYYDHELEAAKAYDRAILKFRGPGHQVNFTEEDYTPEEIASAPKVEPQGDESFMLQSSSPRAGFAERYLEGSPRARSSGRGSLSPRHPSLPKTVPTGRAAPDSQVYHQGTSQFKGVSWAERSKKWRAQLWFGNKVNHLGFFEYEEEAARAYDAAARAIRGPQASTNFPDAGGGAPVSARTITTSGRPGDSSTVVETIPRINVNPKGSSMYKGVRWHERNGKWEARIFDSAAQKQVSLGYYEKEVDAARAYDAESLRLRGPSGHINLPESRALIEAHLLQDEGAGNAISAGIAEMGDDKWAIKRPRGTNPAIERGDLEAIAAVAAAVASAGRSGAAAGRKPRNSRFRGVVWDEDSQKWAVCLSPGDGAVEKQLGLFTTEEAAAGAYDALAVELWGPSTPTNFHSQGVAALPEGSHIPKKPRTDSAAASRHSAAMFVLDSGDPQPWGPAPLASSARVASPRMRQKALDDAQRREDESSAAAASNLVDFFQSAAQRWRAPVVPESAAGGDSATQEASALASDSVAAGGSEAVQSKVPYALPATVENVQGPATEPAQDPEVADPSYRVPVMAAIQSWQPAAGSPGAEASGAGPPSLQAAPEPPQLASAEAQPVLVRPSSHVPQHASKPAAAASSDLPTARIAPADAAPAASVAVPVMQKHGEKGAPNLITPPREALMPNAASRPFSADTA</sequence>
<dbReference type="SMART" id="SM00380">
    <property type="entry name" value="AP2"/>
    <property type="match status" value="11"/>
</dbReference>
<dbReference type="PANTHER" id="PTHR32467:SF90">
    <property type="entry name" value="AP2-LIKE ETHYLENE-RESPONSIVE TRANSCRIPTION FACTOR AIL1"/>
    <property type="match status" value="1"/>
</dbReference>
<feature type="compositionally biased region" description="Polar residues" evidence="6">
    <location>
        <begin position="1223"/>
        <end position="1237"/>
    </location>
</feature>
<keyword evidence="5" id="KW-0539">Nucleus</keyword>
<feature type="compositionally biased region" description="Low complexity" evidence="6">
    <location>
        <begin position="586"/>
        <end position="606"/>
    </location>
</feature>
<evidence type="ECO:0000256" key="1">
    <source>
        <dbReference type="ARBA" id="ARBA00004123"/>
    </source>
</evidence>
<feature type="region of interest" description="Disordered" evidence="6">
    <location>
        <begin position="1597"/>
        <end position="1639"/>
    </location>
</feature>
<protein>
    <submittedName>
        <fullName evidence="8">G507 protein</fullName>
    </submittedName>
</protein>